<dbReference type="PROSITE" id="PS00065">
    <property type="entry name" value="D_2_HYDROXYACID_DH_1"/>
    <property type="match status" value="1"/>
</dbReference>
<dbReference type="GO" id="GO:0005829">
    <property type="term" value="C:cytosol"/>
    <property type="evidence" value="ECO:0007669"/>
    <property type="project" value="TreeGrafter"/>
</dbReference>
<dbReference type="SUPFAM" id="SSF52283">
    <property type="entry name" value="Formate/glycerate dehydrogenase catalytic domain-like"/>
    <property type="match status" value="1"/>
</dbReference>
<sequence>MTEHRVWVLRDFHDQELYDRLSKNFEVDVWESHESPPRDLIVRNSCLYDAFLSESVDQLDADLLDGATRLKVIGNRAVGTDNVDIVAATRNGIVLTNTPGILQDACADFTFALLLDAARRVSYSDRSVRMGKWKFFDQTPYLGLDVHGKTLGIFGFGGIGQKVARRAKGFEMHVIYHSRTRKLEVEQELGVKWMPNFPALLMEADFLSLHCPLTEDTQKIMGEEEFKLMKPTSIFINMARGPVTDQRALYEALASGSIMRAAIDVSDPEPIPMDDPLLKLDNVTISAHIGSASETAFRGMGLMAADSIIALLRGDPWKSVVNPEVLDNL</sequence>
<dbReference type="InterPro" id="IPR050223">
    <property type="entry name" value="D-isomer_2-hydroxyacid_DH"/>
</dbReference>
<dbReference type="Gene3D" id="3.40.50.720">
    <property type="entry name" value="NAD(P)-binding Rossmann-like Domain"/>
    <property type="match status" value="2"/>
</dbReference>
<evidence type="ECO:0000256" key="4">
    <source>
        <dbReference type="RuleBase" id="RU003719"/>
    </source>
</evidence>
<keyword evidence="3" id="KW-0520">NAD</keyword>
<dbReference type="EC" id="1.1.1.79" evidence="7"/>
<keyword evidence="7" id="KW-0670">Pyruvate</keyword>
<feature type="domain" description="D-isomer specific 2-hydroxyacid dehydrogenase NAD-binding" evidence="6">
    <location>
        <begin position="111"/>
        <end position="290"/>
    </location>
</feature>
<dbReference type="PROSITE" id="PS00670">
    <property type="entry name" value="D_2_HYDROXYACID_DH_2"/>
    <property type="match status" value="1"/>
</dbReference>
<dbReference type="PANTHER" id="PTHR10996">
    <property type="entry name" value="2-HYDROXYACID DEHYDROGENASE-RELATED"/>
    <property type="match status" value="1"/>
</dbReference>
<feature type="domain" description="D-isomer specific 2-hydroxyacid dehydrogenase catalytic" evidence="5">
    <location>
        <begin position="14"/>
        <end position="322"/>
    </location>
</feature>
<evidence type="ECO:0000259" key="5">
    <source>
        <dbReference type="Pfam" id="PF00389"/>
    </source>
</evidence>
<dbReference type="InterPro" id="IPR029752">
    <property type="entry name" value="D-isomer_DH_CS1"/>
</dbReference>
<dbReference type="PANTHER" id="PTHR10996:SF283">
    <property type="entry name" value="GLYOXYLATE_HYDROXYPYRUVATE REDUCTASE B"/>
    <property type="match status" value="1"/>
</dbReference>
<evidence type="ECO:0000313" key="8">
    <source>
        <dbReference type="Proteomes" id="UP000247465"/>
    </source>
</evidence>
<keyword evidence="2 4" id="KW-0560">Oxidoreductase</keyword>
<dbReference type="Pfam" id="PF02826">
    <property type="entry name" value="2-Hacid_dh_C"/>
    <property type="match status" value="1"/>
</dbReference>
<proteinExistence type="inferred from homology"/>
<dbReference type="InterPro" id="IPR006139">
    <property type="entry name" value="D-isomer_2_OHA_DH_cat_dom"/>
</dbReference>
<dbReference type="InterPro" id="IPR029753">
    <property type="entry name" value="D-isomer_DH_CS"/>
</dbReference>
<accession>A0A2Z4ADA2</accession>
<dbReference type="GO" id="GO:0016618">
    <property type="term" value="F:hydroxypyruvate reductase [NAD(P)H] activity"/>
    <property type="evidence" value="ECO:0007669"/>
    <property type="project" value="TreeGrafter"/>
</dbReference>
<evidence type="ECO:0000256" key="3">
    <source>
        <dbReference type="ARBA" id="ARBA00023027"/>
    </source>
</evidence>
<evidence type="ECO:0000256" key="1">
    <source>
        <dbReference type="ARBA" id="ARBA00005854"/>
    </source>
</evidence>
<dbReference type="FunFam" id="3.40.50.720:FF:000203">
    <property type="entry name" value="D-3-phosphoglycerate dehydrogenase (SerA)"/>
    <property type="match status" value="1"/>
</dbReference>
<evidence type="ECO:0000313" key="7">
    <source>
        <dbReference type="EMBL" id="AWT59991.1"/>
    </source>
</evidence>
<name>A0A2Z4ADA2_9BACT</name>
<dbReference type="SUPFAM" id="SSF51735">
    <property type="entry name" value="NAD(P)-binding Rossmann-fold domains"/>
    <property type="match status" value="1"/>
</dbReference>
<evidence type="ECO:0000256" key="2">
    <source>
        <dbReference type="ARBA" id="ARBA00023002"/>
    </source>
</evidence>
<dbReference type="InterPro" id="IPR006140">
    <property type="entry name" value="D-isomer_DH_NAD-bd"/>
</dbReference>
<dbReference type="GO" id="GO:0030267">
    <property type="term" value="F:glyoxylate reductase (NADPH) activity"/>
    <property type="evidence" value="ECO:0007669"/>
    <property type="project" value="UniProtKB-EC"/>
</dbReference>
<dbReference type="EMBL" id="CP029803">
    <property type="protein sequence ID" value="AWT59991.1"/>
    <property type="molecule type" value="Genomic_DNA"/>
</dbReference>
<dbReference type="Pfam" id="PF00389">
    <property type="entry name" value="2-Hacid_dh"/>
    <property type="match status" value="1"/>
</dbReference>
<evidence type="ECO:0000259" key="6">
    <source>
        <dbReference type="Pfam" id="PF02826"/>
    </source>
</evidence>
<comment type="similarity">
    <text evidence="1 4">Belongs to the D-isomer specific 2-hydroxyacid dehydrogenase family.</text>
</comment>
<gene>
    <name evidence="7" type="primary">ghrB_3</name>
    <name evidence="7" type="ORF">DF168_01190</name>
</gene>
<reference evidence="7 8" key="1">
    <citation type="submission" date="2018-06" db="EMBL/GenBank/DDBJ databases">
        <title>Draft Genome Sequence of a Novel Marine Bacterium Related to the Verrucomicrobia.</title>
        <authorList>
            <person name="Vosseberg J."/>
            <person name="Martijn J."/>
            <person name="Ettema T.J.G."/>
        </authorList>
    </citation>
    <scope>NUCLEOTIDE SEQUENCE [LARGE SCALE GENOMIC DNA]</scope>
    <source>
        <strain evidence="7">TARA_B100001123</strain>
    </source>
</reference>
<dbReference type="PROSITE" id="PS00671">
    <property type="entry name" value="D_2_HYDROXYACID_DH_3"/>
    <property type="match status" value="1"/>
</dbReference>
<dbReference type="Proteomes" id="UP000247465">
    <property type="component" value="Chromosome"/>
</dbReference>
<dbReference type="KEGG" id="mtar:DF168_01190"/>
<dbReference type="InterPro" id="IPR036291">
    <property type="entry name" value="NAD(P)-bd_dom_sf"/>
</dbReference>
<protein>
    <submittedName>
        <fullName evidence="7">Glyoxylate/hydroxypyruvate reductase B</fullName>
        <ecNumber evidence="7">1.1.1.79</ecNumber>
    </submittedName>
</protein>
<dbReference type="CDD" id="cd05301">
    <property type="entry name" value="GDH"/>
    <property type="match status" value="1"/>
</dbReference>
<dbReference type="AlphaFoldDB" id="A0A2Z4ADA2"/>
<organism evidence="7 8">
    <name type="scientific">Candidatus Moanibacter tarae</name>
    <dbReference type="NCBI Taxonomy" id="2200854"/>
    <lineage>
        <taxon>Bacteria</taxon>
        <taxon>Pseudomonadati</taxon>
        <taxon>Verrucomicrobiota</taxon>
        <taxon>Opitutia</taxon>
        <taxon>Puniceicoccales</taxon>
        <taxon>Puniceicoccales incertae sedis</taxon>
        <taxon>Candidatus Moanibacter</taxon>
    </lineage>
</organism>
<dbReference type="GO" id="GO:0051287">
    <property type="term" value="F:NAD binding"/>
    <property type="evidence" value="ECO:0007669"/>
    <property type="project" value="InterPro"/>
</dbReference>